<dbReference type="PANTHER" id="PTHR31854:SF2">
    <property type="entry name" value="TUBULIN POLYGLUTAMYLASE COMPLEX SUBUNIT 2"/>
    <property type="match status" value="1"/>
</dbReference>
<dbReference type="PANTHER" id="PTHR31854">
    <property type="entry name" value="TUBULIN POLYGLUTAMYLASE COMPLEX SUBUNIT 2"/>
    <property type="match status" value="1"/>
</dbReference>
<dbReference type="EMBL" id="GECU01018451">
    <property type="protein sequence ID" value="JAS89255.1"/>
    <property type="molecule type" value="Transcribed_RNA"/>
</dbReference>
<protein>
    <recommendedName>
        <fullName evidence="2">Knr4/Smi1-like domain-containing protein</fullName>
    </recommendedName>
</protein>
<proteinExistence type="predicted"/>
<organism evidence="3">
    <name type="scientific">Homalodisca liturata</name>
    <dbReference type="NCBI Taxonomy" id="320908"/>
    <lineage>
        <taxon>Eukaryota</taxon>
        <taxon>Metazoa</taxon>
        <taxon>Ecdysozoa</taxon>
        <taxon>Arthropoda</taxon>
        <taxon>Hexapoda</taxon>
        <taxon>Insecta</taxon>
        <taxon>Pterygota</taxon>
        <taxon>Neoptera</taxon>
        <taxon>Paraneoptera</taxon>
        <taxon>Hemiptera</taxon>
        <taxon>Auchenorrhyncha</taxon>
        <taxon>Membracoidea</taxon>
        <taxon>Cicadellidae</taxon>
        <taxon>Cicadellinae</taxon>
        <taxon>Proconiini</taxon>
        <taxon>Homalodisca</taxon>
    </lineage>
</organism>
<dbReference type="SMART" id="SM00860">
    <property type="entry name" value="SMI1_KNR4"/>
    <property type="match status" value="1"/>
</dbReference>
<dbReference type="InterPro" id="IPR018958">
    <property type="entry name" value="Knr4/Smi1-like_dom"/>
</dbReference>
<feature type="compositionally biased region" description="Basic residues" evidence="1">
    <location>
        <begin position="251"/>
        <end position="263"/>
    </location>
</feature>
<dbReference type="AlphaFoldDB" id="A0A1B6IQR1"/>
<evidence type="ECO:0000259" key="2">
    <source>
        <dbReference type="SMART" id="SM00860"/>
    </source>
</evidence>
<dbReference type="Pfam" id="PF09346">
    <property type="entry name" value="SMI1_KNR4"/>
    <property type="match status" value="1"/>
</dbReference>
<feature type="region of interest" description="Disordered" evidence="1">
    <location>
        <begin position="238"/>
        <end position="263"/>
    </location>
</feature>
<dbReference type="SUPFAM" id="SSF160631">
    <property type="entry name" value="SMI1/KNR4-like"/>
    <property type="match status" value="1"/>
</dbReference>
<accession>A0A1B6IQR1</accession>
<dbReference type="InterPro" id="IPR039231">
    <property type="entry name" value="TPGS2"/>
</dbReference>
<dbReference type="InterPro" id="IPR037883">
    <property type="entry name" value="Knr4/Smi1-like_sf"/>
</dbReference>
<evidence type="ECO:0000256" key="1">
    <source>
        <dbReference type="SAM" id="MobiDB-lite"/>
    </source>
</evidence>
<feature type="domain" description="Knr4/Smi1-like" evidence="2">
    <location>
        <begin position="41"/>
        <end position="192"/>
    </location>
</feature>
<gene>
    <name evidence="3" type="ORF">g.4783</name>
</gene>
<name>A0A1B6IQR1_9HEMI</name>
<evidence type="ECO:0000313" key="3">
    <source>
        <dbReference type="EMBL" id="JAS89255.1"/>
    </source>
</evidence>
<sequence length="263" mass="30532">MTFVVDVVSEDSFYENICLGLTKLLENTPGVQGIELEKRLPCERMLISSWEQRHLCSLPEDLRQFYSSTDGFRLIWNYEYAGEVLPIGNLRINSIAELKRLAGVKSSGDAECPNLLDIEICNQSEPRSTKPNFGSKCKVFELDPCQNVAKVCLVYMEKPEGDTRKEEPKIWLLDRSYEWHFLADTFTQYFRMMLVHQGLPQWQFRFTPMGLTPWAEQMMFMICPHLLAEQEVKSPRFDPSLNQIDPSIFKTRNKSSKQKKGDK</sequence>
<reference evidence="3" key="1">
    <citation type="submission" date="2015-11" db="EMBL/GenBank/DDBJ databases">
        <title>De novo transcriptome assembly of four potential Pierce s Disease insect vectors from Arizona vineyards.</title>
        <authorList>
            <person name="Tassone E.E."/>
        </authorList>
    </citation>
    <scope>NUCLEOTIDE SEQUENCE</scope>
</reference>